<dbReference type="InterPro" id="IPR006148">
    <property type="entry name" value="Glc/Gal-6P_isomerase"/>
</dbReference>
<dbReference type="AlphaFoldDB" id="A0A1L8TVF1"/>
<feature type="domain" description="Glucosamine/galactosamine-6-phosphate isomerase" evidence="5">
    <location>
        <begin position="18"/>
        <end position="218"/>
    </location>
</feature>
<feature type="active site" description="For ring-opening step" evidence="4">
    <location>
        <position position="128"/>
    </location>
</feature>
<reference evidence="8" key="5">
    <citation type="submission" date="2023-03" db="EMBL/GenBank/DDBJ databases">
        <authorList>
            <person name="Shen W."/>
            <person name="Cai J."/>
        </authorList>
    </citation>
    <scope>NUCLEOTIDE SEQUENCE</scope>
    <source>
        <strain evidence="8">K69-2</strain>
    </source>
</reference>
<evidence type="ECO:0000313" key="16">
    <source>
        <dbReference type="Proteomes" id="UP001241571"/>
    </source>
</evidence>
<gene>
    <name evidence="11" type="primary">nagB_1</name>
    <name evidence="4 6" type="synonym">nagB</name>
    <name evidence="10" type="ORF">EGM181_03360</name>
    <name evidence="9" type="ORF">GTI89_12435</name>
    <name evidence="6" type="ORF">HWH42_01560</name>
    <name evidence="11" type="ORF">NCTC12360_01888</name>
    <name evidence="8" type="ORF">P7E30_08500</name>
    <name evidence="7" type="ORF">QRX88_10295</name>
</gene>
<dbReference type="PROSITE" id="PS01161">
    <property type="entry name" value="GLC_GALNAC_ISOMERASE"/>
    <property type="match status" value="1"/>
</dbReference>
<dbReference type="Proteomes" id="UP000254807">
    <property type="component" value="Unassembled WGS sequence"/>
</dbReference>
<dbReference type="GO" id="GO:0006043">
    <property type="term" value="P:glucosamine catabolic process"/>
    <property type="evidence" value="ECO:0007669"/>
    <property type="project" value="TreeGrafter"/>
</dbReference>
<proteinExistence type="inferred from homology"/>
<dbReference type="Pfam" id="PF01182">
    <property type="entry name" value="Glucosamine_iso"/>
    <property type="match status" value="1"/>
</dbReference>
<feature type="active site" description="For ring-opening step" evidence="4">
    <location>
        <position position="135"/>
    </location>
</feature>
<reference evidence="9 13" key="2">
    <citation type="submission" date="2019-04" db="EMBL/GenBank/DDBJ databases">
        <title>Step-wise assembly of the neonatal virome modulated by breast feeding.</title>
        <authorList>
            <person name="Liang G."/>
            <person name="Bushman F."/>
        </authorList>
    </citation>
    <scope>NUCLEOTIDE SEQUENCE [LARGE SCALE GENOMIC DNA]</scope>
    <source>
        <strain evidence="9 13">E3404</strain>
    </source>
</reference>
<dbReference type="FunFam" id="3.40.50.1360:FF:000003">
    <property type="entry name" value="Glucosamine-6-phosphate deaminase"/>
    <property type="match status" value="1"/>
</dbReference>
<evidence type="ECO:0000313" key="11">
    <source>
        <dbReference type="EMBL" id="STD83423.1"/>
    </source>
</evidence>
<reference evidence="7 16" key="6">
    <citation type="submission" date="2023-06" db="EMBL/GenBank/DDBJ databases">
        <title>Acute promotion of culturable opportunistic pathogens and persistent increase of antibiotic resistance following antibiotic exposure in mouse gut microbiota.</title>
        <authorList>
            <person name="Li L."/>
            <person name="Wang B."/>
            <person name="Sun Y."/>
            <person name="Wang M."/>
            <person name="Xu H."/>
        </authorList>
    </citation>
    <scope>NUCLEOTIDE SEQUENCE [LARGE SCALE GENOMIC DNA]</scope>
    <source>
        <strain evidence="7 16">CRI2_2</strain>
    </source>
</reference>
<dbReference type="UniPathway" id="UPA00629">
    <property type="reaction ID" value="UER00684"/>
</dbReference>
<protein>
    <recommendedName>
        <fullName evidence="4">Glucosamine-6-phosphate deaminase</fullName>
        <ecNumber evidence="4">3.5.99.6</ecNumber>
    </recommendedName>
    <alternativeName>
        <fullName evidence="4">GlcN6P deaminase</fullName>
        <shortName evidence="4">GNPDA</shortName>
    </alternativeName>
    <alternativeName>
        <fullName evidence="4">Glucosamine-6-phosphate isomerase</fullName>
    </alternativeName>
</protein>
<dbReference type="GO" id="GO:0019262">
    <property type="term" value="P:N-acetylneuraminate catabolic process"/>
    <property type="evidence" value="ECO:0007669"/>
    <property type="project" value="UniProtKB-UniRule"/>
</dbReference>
<sequence>MEIIRVKDAAEGGKKAFELIQQGVENGAKVLGLATGSTPETLYAEMTASDVDFSNMTSVNLDEYVGLGGEDDQSYRHFMNAHLFDKKPFKETFVPNGKAEDLQAECKRYDEVIAEHPVDIQILGIGQNGHIGFNEPGASFDGTTSVVDLTESTINANKRYFDKVEDVPTTAISMGIGSILKGKKIILMAFGPAKADAIQGMIEGPVTTDLPASALQNHPDVTVIVDEAAAANL</sequence>
<dbReference type="EMBL" id="CP050485">
    <property type="protein sequence ID" value="QOG26363.1"/>
    <property type="molecule type" value="Genomic_DNA"/>
</dbReference>
<dbReference type="NCBIfam" id="TIGR00502">
    <property type="entry name" value="nagB"/>
    <property type="match status" value="1"/>
</dbReference>
<dbReference type="GeneID" id="93225377"/>
<dbReference type="EMBL" id="UFYW01000001">
    <property type="protein sequence ID" value="STD83423.1"/>
    <property type="molecule type" value="Genomic_DNA"/>
</dbReference>
<dbReference type="CDD" id="cd01399">
    <property type="entry name" value="GlcN6P_deaminase"/>
    <property type="match status" value="1"/>
</dbReference>
<dbReference type="GO" id="GO:0006046">
    <property type="term" value="P:N-acetylglucosamine catabolic process"/>
    <property type="evidence" value="ECO:0007669"/>
    <property type="project" value="UniProtKB-UniRule"/>
</dbReference>
<accession>A0A1L8TVF1</accession>
<keyword evidence="2 4" id="KW-0378">Hydrolase</keyword>
<dbReference type="GO" id="GO:0005737">
    <property type="term" value="C:cytoplasm"/>
    <property type="evidence" value="ECO:0007669"/>
    <property type="project" value="TreeGrafter"/>
</dbReference>
<dbReference type="Proteomes" id="UP000516696">
    <property type="component" value="Chromosome"/>
</dbReference>
<dbReference type="Proteomes" id="UP000439965">
    <property type="component" value="Unassembled WGS sequence"/>
</dbReference>
<feature type="active site" description="Proton acceptor; for ring-opening step" evidence="4">
    <location>
        <position position="130"/>
    </location>
</feature>
<evidence type="ECO:0000313" key="7">
    <source>
        <dbReference type="EMBL" id="MDL4936105.1"/>
    </source>
</evidence>
<evidence type="ECO:0000313" key="6">
    <source>
        <dbReference type="EMBL" id="MBA0971291.1"/>
    </source>
</evidence>
<dbReference type="GO" id="GO:0005975">
    <property type="term" value="P:carbohydrate metabolic process"/>
    <property type="evidence" value="ECO:0007669"/>
    <property type="project" value="InterPro"/>
</dbReference>
<comment type="catalytic activity">
    <reaction evidence="1 4">
        <text>alpha-D-glucosamine 6-phosphate + H2O = beta-D-fructose 6-phosphate + NH4(+)</text>
        <dbReference type="Rhea" id="RHEA:12172"/>
        <dbReference type="ChEBI" id="CHEBI:15377"/>
        <dbReference type="ChEBI" id="CHEBI:28938"/>
        <dbReference type="ChEBI" id="CHEBI:57634"/>
        <dbReference type="ChEBI" id="CHEBI:75989"/>
        <dbReference type="EC" id="3.5.99.6"/>
    </reaction>
</comment>
<evidence type="ECO:0000256" key="4">
    <source>
        <dbReference type="HAMAP-Rule" id="MF_01241"/>
    </source>
</evidence>
<comment type="caution">
    <text evidence="4">Lacks conserved residue(s) required for the propagation of feature annotation.</text>
</comment>
<dbReference type="RefSeq" id="WP_003127396.1">
    <property type="nucleotide sequence ID" value="NZ_BSYC01000002.1"/>
</dbReference>
<dbReference type="EC" id="3.5.99.6" evidence="4"/>
<dbReference type="EMBL" id="JABXJK010000005">
    <property type="protein sequence ID" value="MBA0971291.1"/>
    <property type="molecule type" value="Genomic_DNA"/>
</dbReference>
<reference evidence="6 15" key="4">
    <citation type="submission" date="2020-06" db="EMBL/GenBank/DDBJ databases">
        <title>Crossreactivity between MHC class I-restricted antigens from cancer cells and an enterococcal bacteriophage.</title>
        <authorList>
            <person name="Fluckiger A."/>
            <person name="Daillere R."/>
            <person name="Sassi M."/>
            <person name="Cattoir V."/>
            <person name="Kroemer G."/>
            <person name="Zitvogel L."/>
        </authorList>
    </citation>
    <scope>NUCLEOTIDE SEQUENCE [LARGE SCALE GENOMIC DNA]</scope>
    <source>
        <strain evidence="6 15">EG4</strain>
    </source>
</reference>
<evidence type="ECO:0000256" key="3">
    <source>
        <dbReference type="ARBA" id="ARBA00023277"/>
    </source>
</evidence>
<evidence type="ECO:0000313" key="13">
    <source>
        <dbReference type="Proteomes" id="UP000439965"/>
    </source>
</evidence>
<dbReference type="Proteomes" id="UP000571857">
    <property type="component" value="Unassembled WGS sequence"/>
</dbReference>
<dbReference type="Gene3D" id="3.40.50.1360">
    <property type="match status" value="1"/>
</dbReference>
<evidence type="ECO:0000313" key="14">
    <source>
        <dbReference type="Proteomes" id="UP000516696"/>
    </source>
</evidence>
<keyword evidence="3 4" id="KW-0119">Carbohydrate metabolism</keyword>
<reference evidence="11 12" key="1">
    <citation type="submission" date="2018-06" db="EMBL/GenBank/DDBJ databases">
        <authorList>
            <consortium name="Pathogen Informatics"/>
            <person name="Doyle S."/>
        </authorList>
    </citation>
    <scope>NUCLEOTIDE SEQUENCE [LARGE SCALE GENOMIC DNA]</scope>
    <source>
        <strain evidence="11 12">NCTC12360</strain>
    </source>
</reference>
<dbReference type="OrthoDB" id="9791139at2"/>
<dbReference type="Proteomes" id="UP001241571">
    <property type="component" value="Unassembled WGS sequence"/>
</dbReference>
<comment type="similarity">
    <text evidence="4">Belongs to the glucosamine/galactosamine-6-phosphate isomerase family. NagB subfamily.</text>
</comment>
<dbReference type="GO" id="GO:0004342">
    <property type="term" value="F:glucosamine-6-phosphate deaminase activity"/>
    <property type="evidence" value="ECO:0007669"/>
    <property type="project" value="UniProtKB-UniRule"/>
</dbReference>
<dbReference type="GO" id="GO:0042802">
    <property type="term" value="F:identical protein binding"/>
    <property type="evidence" value="ECO:0007669"/>
    <property type="project" value="TreeGrafter"/>
</dbReference>
<dbReference type="HAMAP" id="MF_01241">
    <property type="entry name" value="GlcN6P_deamin"/>
    <property type="match status" value="1"/>
</dbReference>
<dbReference type="PANTHER" id="PTHR11280">
    <property type="entry name" value="GLUCOSAMINE-6-PHOSPHATE ISOMERASE"/>
    <property type="match status" value="1"/>
</dbReference>
<dbReference type="PANTHER" id="PTHR11280:SF5">
    <property type="entry name" value="GLUCOSAMINE-6-PHOSPHATE ISOMERASE"/>
    <property type="match status" value="1"/>
</dbReference>
<dbReference type="Proteomes" id="UP001183682">
    <property type="component" value="Unassembled WGS sequence"/>
</dbReference>
<evidence type="ECO:0000256" key="2">
    <source>
        <dbReference type="ARBA" id="ARBA00022801"/>
    </source>
</evidence>
<comment type="pathway">
    <text evidence="4">Amino-sugar metabolism; N-acetylneuraminate degradation; D-fructose 6-phosphate from N-acetylneuraminate: step 5/5.</text>
</comment>
<comment type="function">
    <text evidence="4">Catalyzes the reversible isomerization-deamination of glucosamine 6-phosphate (GlcN6P) to form fructose 6-phosphate (Fru6P) and ammonium ion.</text>
</comment>
<keyword evidence="12" id="KW-1185">Reference proteome</keyword>
<evidence type="ECO:0000313" key="9">
    <source>
        <dbReference type="EMBL" id="MXS26866.1"/>
    </source>
</evidence>
<dbReference type="InterPro" id="IPR037171">
    <property type="entry name" value="NagB/RpiA_transferase-like"/>
</dbReference>
<dbReference type="InterPro" id="IPR004547">
    <property type="entry name" value="Glucosamine6P_isomerase"/>
</dbReference>
<dbReference type="InterPro" id="IPR018321">
    <property type="entry name" value="Glucosamine6P_isomerase_CS"/>
</dbReference>
<evidence type="ECO:0000313" key="10">
    <source>
        <dbReference type="EMBL" id="QOG26363.1"/>
    </source>
</evidence>
<feature type="active site" description="Proton acceptor; for enolization step" evidence="4">
    <location>
        <position position="62"/>
    </location>
</feature>
<dbReference type="EMBL" id="JASUBT010000006">
    <property type="protein sequence ID" value="MDL4936105.1"/>
    <property type="molecule type" value="Genomic_DNA"/>
</dbReference>
<evidence type="ECO:0000313" key="12">
    <source>
        <dbReference type="Proteomes" id="UP000254807"/>
    </source>
</evidence>
<dbReference type="EMBL" id="JARPZN010000004">
    <property type="protein sequence ID" value="MDT2690242.1"/>
    <property type="molecule type" value="Genomic_DNA"/>
</dbReference>
<evidence type="ECO:0000256" key="1">
    <source>
        <dbReference type="ARBA" id="ARBA00000644"/>
    </source>
</evidence>
<organism evidence="11 12">
    <name type="scientific">Enterococcus gallinarum</name>
    <dbReference type="NCBI Taxonomy" id="1353"/>
    <lineage>
        <taxon>Bacteria</taxon>
        <taxon>Bacillati</taxon>
        <taxon>Bacillota</taxon>
        <taxon>Bacilli</taxon>
        <taxon>Lactobacillales</taxon>
        <taxon>Enterococcaceae</taxon>
        <taxon>Enterococcus</taxon>
    </lineage>
</organism>
<evidence type="ECO:0000259" key="5">
    <source>
        <dbReference type="Pfam" id="PF01182"/>
    </source>
</evidence>
<dbReference type="SUPFAM" id="SSF100950">
    <property type="entry name" value="NagB/RpiA/CoA transferase-like"/>
    <property type="match status" value="1"/>
</dbReference>
<name>A0A1L8TVF1_ENTGA</name>
<dbReference type="EMBL" id="WVTI01000012">
    <property type="protein sequence ID" value="MXS26866.1"/>
    <property type="molecule type" value="Genomic_DNA"/>
</dbReference>
<evidence type="ECO:0000313" key="15">
    <source>
        <dbReference type="Proteomes" id="UP000571857"/>
    </source>
</evidence>
<reference evidence="10 14" key="3">
    <citation type="submission" date="2020-03" db="EMBL/GenBank/DDBJ databases">
        <title>Characterization of ganglioside-mimicking enterococci.</title>
        <authorList>
            <person name="Patry R.T."/>
            <person name="Nothaft H."/>
            <person name="Bridger R."/>
            <person name="Shajahan A."/>
            <person name="Huynh S."/>
            <person name="Sanchez S."/>
            <person name="Azadi P."/>
            <person name="Cooper K."/>
            <person name="Miller W.G."/>
            <person name="Parker C.T."/>
            <person name="Wells L."/>
            <person name="Szymanski C.M."/>
        </authorList>
    </citation>
    <scope>NUCLEOTIDE SEQUENCE [LARGE SCALE GENOMIC DNA]</scope>
    <source>
        <strain evidence="10 14">EGM181</strain>
    </source>
</reference>
<evidence type="ECO:0000313" key="8">
    <source>
        <dbReference type="EMBL" id="MDT2690242.1"/>
    </source>
</evidence>